<dbReference type="GO" id="GO:0016887">
    <property type="term" value="F:ATP hydrolysis activity"/>
    <property type="evidence" value="ECO:0007669"/>
    <property type="project" value="InterPro"/>
</dbReference>
<dbReference type="PROSITE" id="PS50151">
    <property type="entry name" value="UVR"/>
    <property type="match status" value="1"/>
</dbReference>
<comment type="similarity">
    <text evidence="10">Belongs to the ClpA/ClpB family.</text>
</comment>
<accession>A0A8J5FUD8</accession>
<evidence type="ECO:0000256" key="2">
    <source>
        <dbReference type="ARBA" id="ARBA00022528"/>
    </source>
</evidence>
<dbReference type="CDD" id="cd19499">
    <property type="entry name" value="RecA-like_ClpB_Hsp104-like"/>
    <property type="match status" value="1"/>
</dbReference>
<dbReference type="InterPro" id="IPR036628">
    <property type="entry name" value="Clp_N_dom_sf"/>
</dbReference>
<dbReference type="FunFam" id="1.10.8.60:FF:000017">
    <property type="entry name" value="ATP-dependent chaperone ClpB"/>
    <property type="match status" value="1"/>
</dbReference>
<evidence type="ECO:0000256" key="1">
    <source>
        <dbReference type="ARBA" id="ARBA00004229"/>
    </source>
</evidence>
<dbReference type="InterPro" id="IPR018368">
    <property type="entry name" value="ClpA/B_CS1"/>
</dbReference>
<evidence type="ECO:0000256" key="3">
    <source>
        <dbReference type="ARBA" id="ARBA00022640"/>
    </source>
</evidence>
<keyword evidence="3" id="KW-0934">Plastid</keyword>
<dbReference type="InterPro" id="IPR028299">
    <property type="entry name" value="ClpA/B_CS2"/>
</dbReference>
<dbReference type="Gene3D" id="4.10.860.10">
    <property type="entry name" value="UVR domain"/>
    <property type="match status" value="1"/>
</dbReference>
<protein>
    <submittedName>
        <fullName evidence="14">Uncharacterized protein</fullName>
    </submittedName>
</protein>
<dbReference type="InterPro" id="IPR003959">
    <property type="entry name" value="ATPase_AAA_core"/>
</dbReference>
<dbReference type="SMART" id="SM01086">
    <property type="entry name" value="ClpB_D2-small"/>
    <property type="match status" value="1"/>
</dbReference>
<dbReference type="Pfam" id="PF00004">
    <property type="entry name" value="AAA"/>
    <property type="match status" value="1"/>
</dbReference>
<evidence type="ECO:0000313" key="14">
    <source>
        <dbReference type="EMBL" id="KAG6485801.1"/>
    </source>
</evidence>
<feature type="domain" description="Clp R" evidence="13">
    <location>
        <begin position="255"/>
        <end position="397"/>
    </location>
</feature>
<evidence type="ECO:0000256" key="10">
    <source>
        <dbReference type="RuleBase" id="RU004432"/>
    </source>
</evidence>
<dbReference type="PANTHER" id="PTHR11638">
    <property type="entry name" value="ATP-DEPENDENT CLP PROTEASE"/>
    <property type="match status" value="1"/>
</dbReference>
<reference evidence="14 15" key="1">
    <citation type="submission" date="2020-08" db="EMBL/GenBank/DDBJ databases">
        <title>Plant Genome Project.</title>
        <authorList>
            <person name="Zhang R.-G."/>
        </authorList>
    </citation>
    <scope>NUCLEOTIDE SEQUENCE [LARGE SCALE GENOMIC DNA]</scope>
    <source>
        <tissue evidence="14">Rhizome</tissue>
    </source>
</reference>
<dbReference type="Pfam" id="PF17871">
    <property type="entry name" value="AAA_lid_9"/>
    <property type="match status" value="1"/>
</dbReference>
<dbReference type="FunFam" id="3.40.50.300:FF:000010">
    <property type="entry name" value="Chaperone clpB 1, putative"/>
    <property type="match status" value="1"/>
</dbReference>
<feature type="coiled-coil region" evidence="11">
    <location>
        <begin position="661"/>
        <end position="688"/>
    </location>
</feature>
<organism evidence="14 15">
    <name type="scientific">Zingiber officinale</name>
    <name type="common">Ginger</name>
    <name type="synonym">Amomum zingiber</name>
    <dbReference type="NCBI Taxonomy" id="94328"/>
    <lineage>
        <taxon>Eukaryota</taxon>
        <taxon>Viridiplantae</taxon>
        <taxon>Streptophyta</taxon>
        <taxon>Embryophyta</taxon>
        <taxon>Tracheophyta</taxon>
        <taxon>Spermatophyta</taxon>
        <taxon>Magnoliopsida</taxon>
        <taxon>Liliopsida</taxon>
        <taxon>Zingiberales</taxon>
        <taxon>Zingiberaceae</taxon>
        <taxon>Zingiber</taxon>
    </lineage>
</organism>
<feature type="domain" description="UVR" evidence="12">
    <location>
        <begin position="672"/>
        <end position="707"/>
    </location>
</feature>
<gene>
    <name evidence="14" type="ORF">ZIOFF_054366</name>
</gene>
<dbReference type="Gene3D" id="1.10.1780.10">
    <property type="entry name" value="Clp, N-terminal domain"/>
    <property type="match status" value="1"/>
</dbReference>
<keyword evidence="4 9" id="KW-0677">Repeat</keyword>
<dbReference type="AlphaFoldDB" id="A0A8J5FUD8"/>
<dbReference type="FunFam" id="3.40.50.300:FF:000025">
    <property type="entry name" value="ATP-dependent Clp protease subunit"/>
    <property type="match status" value="1"/>
</dbReference>
<dbReference type="Gene3D" id="1.10.8.60">
    <property type="match status" value="2"/>
</dbReference>
<dbReference type="CDD" id="cd00009">
    <property type="entry name" value="AAA"/>
    <property type="match status" value="1"/>
</dbReference>
<evidence type="ECO:0000259" key="12">
    <source>
        <dbReference type="PROSITE" id="PS50151"/>
    </source>
</evidence>
<keyword evidence="2" id="KW-0150">Chloroplast</keyword>
<keyword evidence="6 10" id="KW-0067">ATP-binding</keyword>
<evidence type="ECO:0000256" key="9">
    <source>
        <dbReference type="PROSITE-ProRule" id="PRU01251"/>
    </source>
</evidence>
<evidence type="ECO:0000256" key="7">
    <source>
        <dbReference type="ARBA" id="ARBA00023186"/>
    </source>
</evidence>
<dbReference type="Pfam" id="PF07724">
    <property type="entry name" value="AAA_2"/>
    <property type="match status" value="1"/>
</dbReference>
<dbReference type="PROSITE" id="PS51903">
    <property type="entry name" value="CLP_R"/>
    <property type="match status" value="1"/>
</dbReference>
<dbReference type="GO" id="GO:0034605">
    <property type="term" value="P:cellular response to heat"/>
    <property type="evidence" value="ECO:0007669"/>
    <property type="project" value="TreeGrafter"/>
</dbReference>
<name>A0A8J5FUD8_ZINOF</name>
<dbReference type="InterPro" id="IPR019489">
    <property type="entry name" value="Clp_ATPase_C"/>
</dbReference>
<dbReference type="InterPro" id="IPR041546">
    <property type="entry name" value="ClpA/ClpB_AAA_lid"/>
</dbReference>
<dbReference type="Proteomes" id="UP000734854">
    <property type="component" value="Unassembled WGS sequence"/>
</dbReference>
<dbReference type="SUPFAM" id="SSF81923">
    <property type="entry name" value="Double Clp-N motif"/>
    <property type="match status" value="1"/>
</dbReference>
<evidence type="ECO:0000256" key="5">
    <source>
        <dbReference type="ARBA" id="ARBA00022741"/>
    </source>
</evidence>
<evidence type="ECO:0000256" key="4">
    <source>
        <dbReference type="ARBA" id="ARBA00022737"/>
    </source>
</evidence>
<dbReference type="InterPro" id="IPR001270">
    <property type="entry name" value="ClpA/B"/>
</dbReference>
<comment type="function">
    <text evidence="8">Molecular chaperone that may interact with a ClpP-like protease involved in degradation of denatured proteins in the chloroplast.</text>
</comment>
<dbReference type="PRINTS" id="PR00300">
    <property type="entry name" value="CLPPROTEASEA"/>
</dbReference>
<evidence type="ECO:0000259" key="13">
    <source>
        <dbReference type="PROSITE" id="PS51903"/>
    </source>
</evidence>
<dbReference type="SMART" id="SM00382">
    <property type="entry name" value="AAA"/>
    <property type="match status" value="2"/>
</dbReference>
<dbReference type="GO" id="GO:0009507">
    <property type="term" value="C:chloroplast"/>
    <property type="evidence" value="ECO:0007669"/>
    <property type="project" value="UniProtKB-SubCell"/>
</dbReference>
<dbReference type="FunFam" id="1.10.1780.10:FF:000004">
    <property type="entry name" value="ATP-dependent Clp protease ATP-binding subunit ClpC"/>
    <property type="match status" value="1"/>
</dbReference>
<keyword evidence="15" id="KW-1185">Reference proteome</keyword>
<dbReference type="Gene3D" id="3.40.50.300">
    <property type="entry name" value="P-loop containing nucleotide triphosphate hydrolases"/>
    <property type="match status" value="2"/>
</dbReference>
<dbReference type="EMBL" id="JACMSC010000015">
    <property type="protein sequence ID" value="KAG6485801.1"/>
    <property type="molecule type" value="Genomic_DNA"/>
</dbReference>
<dbReference type="PROSITE" id="PS00870">
    <property type="entry name" value="CLPAB_1"/>
    <property type="match status" value="1"/>
</dbReference>
<dbReference type="Pfam" id="PF02861">
    <property type="entry name" value="Clp_N"/>
    <property type="match status" value="1"/>
</dbReference>
<proteinExistence type="inferred from homology"/>
<dbReference type="InterPro" id="IPR001943">
    <property type="entry name" value="UVR_dom"/>
</dbReference>
<evidence type="ECO:0000256" key="11">
    <source>
        <dbReference type="SAM" id="Coils"/>
    </source>
</evidence>
<dbReference type="InterPro" id="IPR004176">
    <property type="entry name" value="Clp_R_N"/>
</dbReference>
<keyword evidence="11" id="KW-0175">Coiled coil</keyword>
<dbReference type="SUPFAM" id="SSF52540">
    <property type="entry name" value="P-loop containing nucleoside triphosphate hydrolases"/>
    <property type="match status" value="2"/>
</dbReference>
<keyword evidence="5 10" id="KW-0547">Nucleotide-binding</keyword>
<dbReference type="PANTHER" id="PTHR11638:SF155">
    <property type="entry name" value="CHAPERONE PROTEIN CLPC1, CHLOROPLASTIC-LIKE"/>
    <property type="match status" value="1"/>
</dbReference>
<comment type="subcellular location">
    <subcellularLocation>
        <location evidence="1">Plastid</location>
        <location evidence="1">Chloroplast</location>
    </subcellularLocation>
</comment>
<evidence type="ECO:0000256" key="6">
    <source>
        <dbReference type="ARBA" id="ARBA00022840"/>
    </source>
</evidence>
<comment type="caution">
    <text evidence="14">The sequence shown here is derived from an EMBL/GenBank/DDBJ whole genome shotgun (WGS) entry which is preliminary data.</text>
</comment>
<dbReference type="PROSITE" id="PS00871">
    <property type="entry name" value="CLPAB_2"/>
    <property type="match status" value="1"/>
</dbReference>
<dbReference type="InterPro" id="IPR003593">
    <property type="entry name" value="AAA+_ATPase"/>
</dbReference>
<keyword evidence="7 10" id="KW-0143">Chaperone</keyword>
<dbReference type="InterPro" id="IPR027417">
    <property type="entry name" value="P-loop_NTPase"/>
</dbReference>
<evidence type="ECO:0000313" key="15">
    <source>
        <dbReference type="Proteomes" id="UP000734854"/>
    </source>
</evidence>
<sequence length="1085" mass="120179">MVSYGELGVDTTSETFLPMAAYGLDPLKKGLSLEDFKFRCFKLVSTHIQQGKRSHKRSVWLTHKEGILHIEEVSHHKTMSSVARQDLSGMLQDQRGALGGLNNSGEKIATYLRQITTKKIFDAMDKDGMWAQTRGIWHRPLKSLASYGEYCRGSKGIFFFSGEMAGSLFQSAILPAVAVNKGQTQLLGSGNAKRSVQMMCYQRRPVLQLQGFAGLRRIDTLGSSSRYKHDFCSMVSRYISYPQRKASGGAAKAMFERFTEKAIKVIMLAQEEARRLGHNFVGTEQILLGLIGEGTGIAAKVLKSMGINLKDARVEVEKIIGRGSGFVAVEIPFTPRAKRVLELSLEEARQLGHNYIGSEHLLLGLLREGEGVAARVLESLGADPSNIRTQVIRMVGESTEAVGAGVGGGSSGNKMPTLEEYGTNLTKLAEEGKLDPVVGRKDQIERVTQILGRRTKNNPCLIGEPGVGKTAIAEGLAQRIANGDVPETIEGKQVITLDMGLLVAGTKYRGEFEERLKKLMEEIKQSDEIILFIDEVHTLIGAGAAEGAIDAANILKPALARGELQCIGATTLDEYRKHIEKDPALERRFQPVKVPEPTVDETIQILRGLRERYEIHHKLHYSDEALVAAAELSHQYISDRFLPDKAIDLIDEAGSRVRLCHAQLPEEAKELDKELRQITKEKNEAVRGQDFEKAGELRDREMELKAQISALIDKGKEISKAESEAGDAGPIVTESDIQHIVSSWTGIPVEKVSSDESDRLLKMEETLHTRVIGQDEAVKAISRAIRRARVGLKNPNRPIASFIFSGPTGVGKSELAKALASYYFGSEDAMIRLDMSEFMERHTVSKLIGSPPGYVGYTEGGQLTEAVRRRPYTVVLFDEIEKAHPDVFNMMLQILEDGRLTDSKGRTVDFKNTLLIMTSNIGSSVIEKGGRRIGFDLDYDEKDSSYSRIKSLVTEELKQYFRPEFLNRLDEMIVFRQLTKLEVKEIADIMLKEVFDRLKAKDIELQVTERFKERVVDEGYNPSYGARPLRRAIMRLLEDSLAEKMLGGEIKEGDSAIMDVDSDGNVAVLNGGSGLPESVPPSVPV</sequence>
<dbReference type="GO" id="GO:0005524">
    <property type="term" value="F:ATP binding"/>
    <property type="evidence" value="ECO:0007669"/>
    <property type="project" value="UniProtKB-KW"/>
</dbReference>
<dbReference type="InterPro" id="IPR050130">
    <property type="entry name" value="ClpA_ClpB"/>
</dbReference>
<evidence type="ECO:0000256" key="8">
    <source>
        <dbReference type="ARBA" id="ARBA00060090"/>
    </source>
</evidence>
<dbReference type="Pfam" id="PF10431">
    <property type="entry name" value="ClpB_D2-small"/>
    <property type="match status" value="1"/>
</dbReference>